<comment type="subunit">
    <text evidence="9">The Tat system comprises two distinct complexes: a TatABC complex, containing multiple copies of TatA, TatB and TatC subunits, and a separate TatA complex, containing only TatA subunits. Substrates initially bind to the TatABC complex, which probably triggers association of the separate TatA complex to form the active translocon.</text>
</comment>
<dbReference type="EMBL" id="LR738855">
    <property type="protein sequence ID" value="VZH84969.1"/>
    <property type="molecule type" value="Genomic_DNA"/>
</dbReference>
<evidence type="ECO:0000313" key="12">
    <source>
        <dbReference type="Proteomes" id="UP000423525"/>
    </source>
</evidence>
<dbReference type="InterPro" id="IPR018448">
    <property type="entry name" value="TatB"/>
</dbReference>
<accession>A0A6I8MAP4</accession>
<feature type="compositionally biased region" description="Low complexity" evidence="10">
    <location>
        <begin position="123"/>
        <end position="138"/>
    </location>
</feature>
<keyword evidence="5 9" id="KW-0653">Protein transport</keyword>
<organism evidence="11 12">
    <name type="scientific">Corynebacterium rouxii</name>
    <dbReference type="NCBI Taxonomy" id="2719119"/>
    <lineage>
        <taxon>Bacteria</taxon>
        <taxon>Bacillati</taxon>
        <taxon>Actinomycetota</taxon>
        <taxon>Actinomycetes</taxon>
        <taxon>Mycobacteriales</taxon>
        <taxon>Corynebacteriaceae</taxon>
        <taxon>Corynebacterium</taxon>
    </lineage>
</organism>
<feature type="region of interest" description="Disordered" evidence="10">
    <location>
        <begin position="96"/>
        <end position="147"/>
    </location>
</feature>
<comment type="function">
    <text evidence="9">Part of the twin-arginine translocation (Tat) system that transports large folded proteins containing a characteristic twin-arginine motif in their signal peptide across membranes. Together with TatC, TatB is part of a receptor directly interacting with Tat signal peptides. TatB may form an oligomeric binding site that transiently accommodates folded Tat precursor proteins before their translocation.</text>
</comment>
<evidence type="ECO:0000256" key="8">
    <source>
        <dbReference type="ARBA" id="ARBA00023136"/>
    </source>
</evidence>
<dbReference type="AlphaFoldDB" id="A0A6I8MAP4"/>
<evidence type="ECO:0000256" key="1">
    <source>
        <dbReference type="ARBA" id="ARBA00004167"/>
    </source>
</evidence>
<sequence length="147" mass="16340">MFSSIGWPEIFTVLILGLIIIGPERLPKVIEDVRAAIYAAKKAINNAKEELNGNLGAEFDEFREPINKIASIQRMGPKAVLTKALFDEDENFMDNFDPKKIMASGTEGEAYRQRGASQPVVDPASQQQNQAQKEPQPKSGFSWDDIT</sequence>
<dbReference type="GO" id="GO:0033281">
    <property type="term" value="C:TAT protein transport complex"/>
    <property type="evidence" value="ECO:0007669"/>
    <property type="project" value="UniProtKB-UniRule"/>
</dbReference>
<keyword evidence="6 9" id="KW-1133">Transmembrane helix</keyword>
<evidence type="ECO:0000256" key="5">
    <source>
        <dbReference type="ARBA" id="ARBA00022927"/>
    </source>
</evidence>
<keyword evidence="3 9" id="KW-1003">Cell membrane</keyword>
<reference evidence="11 12" key="1">
    <citation type="submission" date="2019-11" db="EMBL/GenBank/DDBJ databases">
        <authorList>
            <person name="Brisse S."/>
        </authorList>
    </citation>
    <scope>NUCLEOTIDE SEQUENCE [LARGE SCALE GENOMIC DNA]</scope>
    <source>
        <strain evidence="11">FRC0190</strain>
    </source>
</reference>
<evidence type="ECO:0000256" key="10">
    <source>
        <dbReference type="SAM" id="MobiDB-lite"/>
    </source>
</evidence>
<dbReference type="KEGG" id="crf:FRC0190_00957"/>
<dbReference type="PRINTS" id="PR01506">
    <property type="entry name" value="TATBPROTEIN"/>
</dbReference>
<keyword evidence="8 9" id="KW-0472">Membrane</keyword>
<gene>
    <name evidence="9" type="primary">tatB</name>
    <name evidence="11" type="ORF">FRC0190_00957</name>
</gene>
<evidence type="ECO:0000256" key="9">
    <source>
        <dbReference type="HAMAP-Rule" id="MF_00237"/>
    </source>
</evidence>
<keyword evidence="4 9" id="KW-0812">Transmembrane</keyword>
<dbReference type="InterPro" id="IPR003369">
    <property type="entry name" value="TatA/B/E"/>
</dbReference>
<evidence type="ECO:0000256" key="4">
    <source>
        <dbReference type="ARBA" id="ARBA00022692"/>
    </source>
</evidence>
<dbReference type="RefSeq" id="WP_155872330.1">
    <property type="nucleotide sequence ID" value="NZ_CP168248.1"/>
</dbReference>
<evidence type="ECO:0000256" key="7">
    <source>
        <dbReference type="ARBA" id="ARBA00023010"/>
    </source>
</evidence>
<dbReference type="GO" id="GO:0043953">
    <property type="term" value="P:protein transport by the Tat complex"/>
    <property type="evidence" value="ECO:0007669"/>
    <property type="project" value="UniProtKB-UniRule"/>
</dbReference>
<evidence type="ECO:0000313" key="11">
    <source>
        <dbReference type="EMBL" id="VZH84969.1"/>
    </source>
</evidence>
<name>A0A6I8MAP4_9CORY</name>
<evidence type="ECO:0000256" key="6">
    <source>
        <dbReference type="ARBA" id="ARBA00022989"/>
    </source>
</evidence>
<comment type="subcellular location">
    <subcellularLocation>
        <location evidence="9">Cell membrane</location>
        <topology evidence="9">Single-pass membrane protein</topology>
    </subcellularLocation>
    <subcellularLocation>
        <location evidence="1">Membrane</location>
        <topology evidence="1">Single-pass membrane protein</topology>
    </subcellularLocation>
</comment>
<comment type="similarity">
    <text evidence="9">Belongs to the TatB family.</text>
</comment>
<dbReference type="Pfam" id="PF02416">
    <property type="entry name" value="TatA_B_E"/>
    <property type="match status" value="1"/>
</dbReference>
<dbReference type="GO" id="GO:0008320">
    <property type="term" value="F:protein transmembrane transporter activity"/>
    <property type="evidence" value="ECO:0007669"/>
    <property type="project" value="UniProtKB-UniRule"/>
</dbReference>
<dbReference type="Proteomes" id="UP000423525">
    <property type="component" value="Chromosome"/>
</dbReference>
<protein>
    <recommendedName>
        <fullName evidence="9">Sec-independent protein translocase protein TatB</fullName>
    </recommendedName>
</protein>
<dbReference type="Gene3D" id="1.20.5.3310">
    <property type="match status" value="1"/>
</dbReference>
<evidence type="ECO:0000256" key="3">
    <source>
        <dbReference type="ARBA" id="ARBA00022475"/>
    </source>
</evidence>
<keyword evidence="7 9" id="KW-0811">Translocation</keyword>
<dbReference type="NCBIfam" id="NF001212">
    <property type="entry name" value="PRK00182.1"/>
    <property type="match status" value="1"/>
</dbReference>
<keyword evidence="2 9" id="KW-0813">Transport</keyword>
<evidence type="ECO:0000256" key="2">
    <source>
        <dbReference type="ARBA" id="ARBA00022448"/>
    </source>
</evidence>
<dbReference type="HAMAP" id="MF_00237">
    <property type="entry name" value="TatB"/>
    <property type="match status" value="1"/>
</dbReference>
<proteinExistence type="inferred from homology"/>